<dbReference type="EMBL" id="AP011540">
    <property type="protein sequence ID" value="BAI64341.1"/>
    <property type="molecule type" value="Genomic_DNA"/>
</dbReference>
<evidence type="ECO:0000256" key="2">
    <source>
        <dbReference type="ARBA" id="ARBA00022694"/>
    </source>
</evidence>
<dbReference type="HAMAP" id="MF_00171">
    <property type="entry name" value="TruA"/>
    <property type="match status" value="1"/>
</dbReference>
<comment type="caution">
    <text evidence="4">Lacks conserved residue(s) required for the propagation of feature annotation.</text>
</comment>
<dbReference type="GO" id="GO:0031119">
    <property type="term" value="P:tRNA pseudouridine synthesis"/>
    <property type="evidence" value="ECO:0007669"/>
    <property type="project" value="UniProtKB-UniRule"/>
</dbReference>
<keyword evidence="3 4" id="KW-0413">Isomerase</keyword>
<proteinExistence type="inferred from homology"/>
<dbReference type="PANTHER" id="PTHR11142:SF0">
    <property type="entry name" value="TRNA PSEUDOURIDINE SYNTHASE-LIKE 1"/>
    <property type="match status" value="1"/>
</dbReference>
<gene>
    <name evidence="4" type="primary">truA</name>
    <name evidence="7" type="ordered locus">RMDY18_05090</name>
</gene>
<reference evidence="7 8" key="3">
    <citation type="journal article" date="2010" name="Sequencing">
        <title>Complete Genome Sequence of Rothia mucilaginosa DY-18: A Clinical Isolate with Dense Meshwork-Like Structures from a Persistent Apical Periodontitis Lesion.</title>
        <authorList>
            <person name="Yamane K."/>
            <person name="Nambu T."/>
            <person name="Yamanaka T."/>
            <person name="Mashimo C."/>
            <person name="Sugimori C."/>
            <person name="Leung K.-P."/>
            <person name="Fukushima H."/>
        </authorList>
    </citation>
    <scope>NUCLEOTIDE SEQUENCE [LARGE SCALE GENOMIC DNA]</scope>
    <source>
        <strain evidence="7 8">DY-18</strain>
    </source>
</reference>
<dbReference type="eggNOG" id="COG0101">
    <property type="taxonomic scope" value="Bacteria"/>
</dbReference>
<keyword evidence="2 4" id="KW-0819">tRNA processing</keyword>
<dbReference type="AlphaFoldDB" id="D2NRR5"/>
<dbReference type="GO" id="GO:0003723">
    <property type="term" value="F:RNA binding"/>
    <property type="evidence" value="ECO:0007669"/>
    <property type="project" value="InterPro"/>
</dbReference>
<dbReference type="Gene3D" id="3.30.70.580">
    <property type="entry name" value="Pseudouridine synthase I, catalytic domain, N-terminal subdomain"/>
    <property type="match status" value="1"/>
</dbReference>
<evidence type="ECO:0000256" key="4">
    <source>
        <dbReference type="HAMAP-Rule" id="MF_00171"/>
    </source>
</evidence>
<evidence type="ECO:0000256" key="3">
    <source>
        <dbReference type="ARBA" id="ARBA00023235"/>
    </source>
</evidence>
<organism evidence="7 8">
    <name type="scientific">Rothia mucilaginosa (strain DY-18)</name>
    <name type="common">Stomatococcus mucilaginosus</name>
    <dbReference type="NCBI Taxonomy" id="680646"/>
    <lineage>
        <taxon>Bacteria</taxon>
        <taxon>Bacillati</taxon>
        <taxon>Actinomycetota</taxon>
        <taxon>Actinomycetes</taxon>
        <taxon>Micrococcales</taxon>
        <taxon>Micrococcaceae</taxon>
        <taxon>Rothia</taxon>
    </lineage>
</organism>
<dbReference type="InterPro" id="IPR020097">
    <property type="entry name" value="PsdUridine_synth_TruA_a/b_dom"/>
</dbReference>
<dbReference type="GO" id="GO:0160147">
    <property type="term" value="F:tRNA pseudouridine(38-40) synthase activity"/>
    <property type="evidence" value="ECO:0007669"/>
    <property type="project" value="UniProtKB-EC"/>
</dbReference>
<accession>D2NRR5</accession>
<evidence type="ECO:0000313" key="7">
    <source>
        <dbReference type="EMBL" id="BAI64341.1"/>
    </source>
</evidence>
<protein>
    <recommendedName>
        <fullName evidence="4">tRNA pseudouridine synthase A</fullName>
        <ecNumber evidence="4">5.4.99.12</ecNumber>
    </recommendedName>
    <alternativeName>
        <fullName evidence="4">tRNA pseudouridine(38-40) synthase</fullName>
    </alternativeName>
    <alternativeName>
        <fullName evidence="4">tRNA pseudouridylate synthase I</fullName>
    </alternativeName>
    <alternativeName>
        <fullName evidence="4">tRNA-uridine isomerase I</fullName>
    </alternativeName>
</protein>
<comment type="similarity">
    <text evidence="1 4 5">Belongs to the tRNA pseudouridine synthase TruA family.</text>
</comment>
<evidence type="ECO:0000256" key="1">
    <source>
        <dbReference type="ARBA" id="ARBA00009375"/>
    </source>
</evidence>
<keyword evidence="8" id="KW-1185">Reference proteome</keyword>
<comment type="subunit">
    <text evidence="4">Homodimer.</text>
</comment>
<evidence type="ECO:0000313" key="8">
    <source>
        <dbReference type="Proteomes" id="UP000001883"/>
    </source>
</evidence>
<evidence type="ECO:0000259" key="6">
    <source>
        <dbReference type="Pfam" id="PF01416"/>
    </source>
</evidence>
<feature type="active site" description="Nucleophile" evidence="4">
    <location>
        <position position="96"/>
    </location>
</feature>
<reference evidence="7 8" key="2">
    <citation type="journal article" date="2010" name="J Osaka Dent Univ">
        <title>Isolation and identification of Rothia mucilaginosa from persistent apical periodontitis lesions.</title>
        <authorList>
            <person name="Yamane K."/>
            <person name="Yoshida M."/>
            <person name="Fujihira T."/>
            <person name="Baba T."/>
            <person name="Tsuji N."/>
            <person name="Hayashi H."/>
            <person name="Sugimori C."/>
            <person name="Yamanaka T."/>
            <person name="Mashimo C."/>
            <person name="Nambu T."/>
            <person name="Kawai H."/>
            <person name="Fukushima H."/>
        </authorList>
    </citation>
    <scope>NUCLEOTIDE SEQUENCE [LARGE SCALE GENOMIC DNA]</scope>
    <source>
        <strain evidence="7 8">DY-18</strain>
    </source>
</reference>
<dbReference type="Gene3D" id="3.30.70.660">
    <property type="entry name" value="Pseudouridine synthase I, catalytic domain, C-terminal subdomain"/>
    <property type="match status" value="1"/>
</dbReference>
<dbReference type="SUPFAM" id="SSF55120">
    <property type="entry name" value="Pseudouridine synthase"/>
    <property type="match status" value="1"/>
</dbReference>
<sequence>MELFLRAPSLQEPCQCFRTLSPLKGTPMQNATALENHEEQLFIATHRVRIDCAYDGSLFSGWAAQPNLVTVQGVIENALELILRAPHRVVVAGRTDAGVHAEAQTLHCDLSDEDWTRLQGRTGEDDPTAALGRRLTGALQRCLYDAEEQLNLPKNVRGILQGAIQIHRVAEVPFDFDARFSATGRRYVYRIADGAADGLNPLHRTYTWAVPEHLDCADLNESAQQLLGLRDFLSFCKPREGATTIRELRELSFTRTESALIEVCVVADAFCHHMVRSLVGALVLYGTGKRDAAWLRERIENPGREASLTLAPPHALALAEIYYPAPELYGEQAERARAKREDDEAQSA</sequence>
<dbReference type="InterPro" id="IPR020094">
    <property type="entry name" value="TruA/RsuA/RluB/E/F_N"/>
</dbReference>
<dbReference type="STRING" id="680646.RMDY18_05090"/>
<dbReference type="KEGG" id="rmu:RMDY18_05090"/>
<dbReference type="InterPro" id="IPR020103">
    <property type="entry name" value="PsdUridine_synth_cat_dom_sf"/>
</dbReference>
<reference evidence="8" key="1">
    <citation type="submission" date="2009-07" db="EMBL/GenBank/DDBJ databases">
        <title>Complete genome sequence of Rothia mucilaginosa DJ.</title>
        <authorList>
            <person name="Yamane K."/>
            <person name="Nambu T."/>
            <person name="Mashimo C."/>
            <person name="Sugimori C."/>
            <person name="Yamanaka T."/>
            <person name="Leung K."/>
            <person name="Fukushima H."/>
        </authorList>
    </citation>
    <scope>NUCLEOTIDE SEQUENCE [LARGE SCALE GENOMIC DNA]</scope>
    <source>
        <strain evidence="8">DY-18</strain>
    </source>
</reference>
<evidence type="ECO:0000256" key="5">
    <source>
        <dbReference type="RuleBase" id="RU003792"/>
    </source>
</evidence>
<feature type="binding site" evidence="4">
    <location>
        <position position="187"/>
    </location>
    <ligand>
        <name>substrate</name>
    </ligand>
</feature>
<dbReference type="PANTHER" id="PTHR11142">
    <property type="entry name" value="PSEUDOURIDYLATE SYNTHASE"/>
    <property type="match status" value="1"/>
</dbReference>
<name>D2NRR5_ROTMD</name>
<dbReference type="CDD" id="cd02570">
    <property type="entry name" value="PseudoU_synth_EcTruA"/>
    <property type="match status" value="1"/>
</dbReference>
<dbReference type="EC" id="5.4.99.12" evidence="4"/>
<comment type="catalytic activity">
    <reaction evidence="4 5">
        <text>uridine(38/39/40) in tRNA = pseudouridine(38/39/40) in tRNA</text>
        <dbReference type="Rhea" id="RHEA:22376"/>
        <dbReference type="Rhea" id="RHEA-COMP:10085"/>
        <dbReference type="Rhea" id="RHEA-COMP:10087"/>
        <dbReference type="ChEBI" id="CHEBI:65314"/>
        <dbReference type="ChEBI" id="CHEBI:65315"/>
        <dbReference type="EC" id="5.4.99.12"/>
    </reaction>
</comment>
<feature type="domain" description="Pseudouridine synthase I TruA alpha/beta" evidence="6">
    <location>
        <begin position="223"/>
        <end position="324"/>
    </location>
</feature>
<dbReference type="Pfam" id="PF01416">
    <property type="entry name" value="PseudoU_synth_1"/>
    <property type="match status" value="1"/>
</dbReference>
<dbReference type="InterPro" id="IPR001406">
    <property type="entry name" value="PsdUridine_synth_TruA"/>
</dbReference>
<dbReference type="InterPro" id="IPR020095">
    <property type="entry name" value="PsdUridine_synth_TruA_C"/>
</dbReference>
<dbReference type="NCBIfam" id="TIGR00071">
    <property type="entry name" value="hisT_truA"/>
    <property type="match status" value="1"/>
</dbReference>
<dbReference type="HOGENOM" id="CLU_014673_0_2_11"/>
<dbReference type="Proteomes" id="UP000001883">
    <property type="component" value="Chromosome"/>
</dbReference>
<comment type="function">
    <text evidence="4">Formation of pseudouridine at positions 38, 39 and 40 in the anticodon stem and loop of transfer RNAs.</text>
</comment>